<keyword evidence="2" id="KW-0472">Membrane</keyword>
<dbReference type="Proteomes" id="UP000614410">
    <property type="component" value="Unassembled WGS sequence"/>
</dbReference>
<dbReference type="InterPro" id="IPR042106">
    <property type="entry name" value="Nuo/plastoQ_OxRdtase_6_NuoJ"/>
</dbReference>
<keyword evidence="2" id="KW-0812">Transmembrane</keyword>
<dbReference type="GO" id="GO:0008137">
    <property type="term" value="F:NADH dehydrogenase (ubiquinone) activity"/>
    <property type="evidence" value="ECO:0007669"/>
    <property type="project" value="UniProtKB-UniRule"/>
</dbReference>
<reference evidence="3 4" key="1">
    <citation type="submission" date="2020-10" db="EMBL/GenBank/DDBJ databases">
        <title>Ca. Dormibacterota MAGs.</title>
        <authorList>
            <person name="Montgomery K."/>
        </authorList>
    </citation>
    <scope>NUCLEOTIDE SEQUENCE [LARGE SCALE GENOMIC DNA]</scope>
    <source>
        <strain evidence="3">Mitchell_Peninsula_5</strain>
    </source>
</reference>
<evidence type="ECO:0000313" key="3">
    <source>
        <dbReference type="EMBL" id="MBJ7608791.1"/>
    </source>
</evidence>
<keyword evidence="2" id="KW-0874">Quinone</keyword>
<comment type="subcellular location">
    <subcellularLocation>
        <location evidence="2">Cell membrane</location>
        <topology evidence="2">Multi-pass membrane protein</topology>
    </subcellularLocation>
</comment>
<feature type="transmembrane region" description="Helical" evidence="2">
    <location>
        <begin position="159"/>
        <end position="180"/>
    </location>
</feature>
<proteinExistence type="inferred from homology"/>
<feature type="transmembrane region" description="Helical" evidence="2">
    <location>
        <begin position="6"/>
        <end position="22"/>
    </location>
</feature>
<dbReference type="InterPro" id="IPR001457">
    <property type="entry name" value="NADH_UbQ/plastoQ_OxRdtase_su6"/>
</dbReference>
<keyword evidence="2" id="KW-0520">NAD</keyword>
<sequence>MTGIIWVAGGLAALSALGVVFSPQPLYSALSLVLSIGALAVIFLVLNAQFLFVVQLIVYAGAVMVLFVFIIALLSPDREERFRVDARFAIGVTFAVGVTVAMLLAARNGITFNGNGFRAQQIGQASDPYHGFAFDQSDNGLVNTAGNVQSVGGQLFTTFLLPFEITSMLLLVSAIGAVYLTRRRRDPNAPVRRERALAREPQLEEDRIEVEVR</sequence>
<dbReference type="Pfam" id="PF00499">
    <property type="entry name" value="Oxidored_q3"/>
    <property type="match status" value="1"/>
</dbReference>
<feature type="transmembrane region" description="Helical" evidence="2">
    <location>
        <begin position="52"/>
        <end position="74"/>
    </location>
</feature>
<comment type="catalytic activity">
    <reaction evidence="2">
        <text>a quinone + NADH + 5 H(+)(in) = a quinol + NAD(+) + 4 H(+)(out)</text>
        <dbReference type="Rhea" id="RHEA:57888"/>
        <dbReference type="ChEBI" id="CHEBI:15378"/>
        <dbReference type="ChEBI" id="CHEBI:24646"/>
        <dbReference type="ChEBI" id="CHEBI:57540"/>
        <dbReference type="ChEBI" id="CHEBI:57945"/>
        <dbReference type="ChEBI" id="CHEBI:132124"/>
    </reaction>
</comment>
<dbReference type="Gene3D" id="1.20.120.1200">
    <property type="entry name" value="NADH-ubiquinone/plastoquinone oxidoreductase chain 6, subunit NuoJ"/>
    <property type="match status" value="1"/>
</dbReference>
<comment type="similarity">
    <text evidence="1 2">Belongs to the complex I subunit 6 family.</text>
</comment>
<keyword evidence="2" id="KW-1133">Transmembrane helix</keyword>
<name>A0A934KHD0_9BACT</name>
<feature type="transmembrane region" description="Helical" evidence="2">
    <location>
        <begin position="86"/>
        <end position="106"/>
    </location>
</feature>
<evidence type="ECO:0000256" key="1">
    <source>
        <dbReference type="ARBA" id="ARBA00005698"/>
    </source>
</evidence>
<comment type="function">
    <text evidence="2">NDH-1 shuttles electrons from NADH, via FMN and iron-sulfur (Fe-S) centers, to quinones in the respiratory chain. Couples the redox reaction to proton translocation (for every two electrons transferred, four hydrogen ions are translocated across the cytoplasmic membrane), and thus conserves the redox energy in a proton gradient.</text>
</comment>
<gene>
    <name evidence="3" type="ORF">JF887_05085</name>
</gene>
<evidence type="ECO:0000313" key="4">
    <source>
        <dbReference type="Proteomes" id="UP000614410"/>
    </source>
</evidence>
<comment type="caution">
    <text evidence="3">The sequence shown here is derived from an EMBL/GenBank/DDBJ whole genome shotgun (WGS) entry which is preliminary data.</text>
</comment>
<feature type="transmembrane region" description="Helical" evidence="2">
    <location>
        <begin position="29"/>
        <end position="46"/>
    </location>
</feature>
<dbReference type="EMBL" id="JAEKNN010000025">
    <property type="protein sequence ID" value="MBJ7608791.1"/>
    <property type="molecule type" value="Genomic_DNA"/>
</dbReference>
<evidence type="ECO:0000256" key="2">
    <source>
        <dbReference type="RuleBase" id="RU004429"/>
    </source>
</evidence>
<dbReference type="PANTHER" id="PTHR33269">
    <property type="entry name" value="NADH-UBIQUINONE OXIDOREDUCTASE CHAIN 6"/>
    <property type="match status" value="1"/>
</dbReference>
<dbReference type="EC" id="7.1.1.-" evidence="2"/>
<accession>A0A934KHD0</accession>
<dbReference type="GO" id="GO:0005886">
    <property type="term" value="C:plasma membrane"/>
    <property type="evidence" value="ECO:0007669"/>
    <property type="project" value="UniProtKB-SubCell"/>
</dbReference>
<keyword evidence="2" id="KW-1003">Cell membrane</keyword>
<protein>
    <recommendedName>
        <fullName evidence="2">NADH-quinone oxidoreductase subunit J</fullName>
        <ecNumber evidence="2">7.1.1.-</ecNumber>
    </recommendedName>
</protein>
<dbReference type="PANTHER" id="PTHR33269:SF17">
    <property type="entry name" value="NADH-UBIQUINONE OXIDOREDUCTASE CHAIN 6"/>
    <property type="match status" value="1"/>
</dbReference>
<dbReference type="GO" id="GO:0048038">
    <property type="term" value="F:quinone binding"/>
    <property type="evidence" value="ECO:0007669"/>
    <property type="project" value="UniProtKB-UniRule"/>
</dbReference>
<dbReference type="AlphaFoldDB" id="A0A934KHD0"/>
<organism evidence="3 4">
    <name type="scientific">Candidatus Amunia macphersoniae</name>
    <dbReference type="NCBI Taxonomy" id="3127014"/>
    <lineage>
        <taxon>Bacteria</taxon>
        <taxon>Bacillati</taxon>
        <taxon>Candidatus Dormiibacterota</taxon>
        <taxon>Candidatus Dormibacteria</taxon>
        <taxon>Candidatus Aeolococcales</taxon>
        <taxon>Candidatus Aeolococcaceae</taxon>
        <taxon>Candidatus Amunia</taxon>
    </lineage>
</organism>